<keyword evidence="1" id="KW-0812">Transmembrane</keyword>
<feature type="transmembrane region" description="Helical" evidence="1">
    <location>
        <begin position="20"/>
        <end position="42"/>
    </location>
</feature>
<dbReference type="AlphaFoldDB" id="A0A8S1B2K1"/>
<keyword evidence="1" id="KW-0472">Membrane</keyword>
<evidence type="ECO:0000256" key="1">
    <source>
        <dbReference type="SAM" id="Phobius"/>
    </source>
</evidence>
<evidence type="ECO:0000313" key="2">
    <source>
        <dbReference type="EMBL" id="CAB3256709.1"/>
    </source>
</evidence>
<dbReference type="OrthoDB" id="331602at2759"/>
<keyword evidence="1" id="KW-1133">Transmembrane helix</keyword>
<name>A0A8S1B2K1_ARCPL</name>
<dbReference type="EMBL" id="CADEBD010000494">
    <property type="protein sequence ID" value="CAB3256709.1"/>
    <property type="molecule type" value="Genomic_DNA"/>
</dbReference>
<organism evidence="2 3">
    <name type="scientific">Arctia plantaginis</name>
    <name type="common">Wood tiger moth</name>
    <name type="synonym">Phalaena plantaginis</name>
    <dbReference type="NCBI Taxonomy" id="874455"/>
    <lineage>
        <taxon>Eukaryota</taxon>
        <taxon>Metazoa</taxon>
        <taxon>Ecdysozoa</taxon>
        <taxon>Arthropoda</taxon>
        <taxon>Hexapoda</taxon>
        <taxon>Insecta</taxon>
        <taxon>Pterygota</taxon>
        <taxon>Neoptera</taxon>
        <taxon>Endopterygota</taxon>
        <taxon>Lepidoptera</taxon>
        <taxon>Glossata</taxon>
        <taxon>Ditrysia</taxon>
        <taxon>Noctuoidea</taxon>
        <taxon>Erebidae</taxon>
        <taxon>Arctiinae</taxon>
        <taxon>Arctia</taxon>
    </lineage>
</organism>
<protein>
    <submittedName>
        <fullName evidence="2">Uncharacterized protein</fullName>
    </submittedName>
</protein>
<sequence>MFMIVLSIFLFYGIYKENVAFLVPWVVGCMTFMALEVMAMVYSNILRDHVNKDGDDLYIIYHDDYMSQLQEVSMYMVRTPTIPSLPRRGHMERRGPYRAVTTAAPPILGAPGASALRVHAPLRRGGK</sequence>
<dbReference type="Proteomes" id="UP000494256">
    <property type="component" value="Unassembled WGS sequence"/>
</dbReference>
<reference evidence="2 3" key="1">
    <citation type="submission" date="2020-04" db="EMBL/GenBank/DDBJ databases">
        <authorList>
            <person name="Wallbank WR R."/>
            <person name="Pardo Diaz C."/>
            <person name="Kozak K."/>
            <person name="Martin S."/>
            <person name="Jiggins C."/>
            <person name="Moest M."/>
            <person name="Warren A I."/>
            <person name="Byers J.R.P. K."/>
            <person name="Montejo-Kovacevich G."/>
            <person name="Yen C E."/>
        </authorList>
    </citation>
    <scope>NUCLEOTIDE SEQUENCE [LARGE SCALE GENOMIC DNA]</scope>
</reference>
<comment type="caution">
    <text evidence="2">The sequence shown here is derived from an EMBL/GenBank/DDBJ whole genome shotgun (WGS) entry which is preliminary data.</text>
</comment>
<gene>
    <name evidence="2" type="ORF">APLA_LOCUS15726</name>
</gene>
<accession>A0A8S1B2K1</accession>
<proteinExistence type="predicted"/>
<evidence type="ECO:0000313" key="3">
    <source>
        <dbReference type="Proteomes" id="UP000494256"/>
    </source>
</evidence>